<evidence type="ECO:0000313" key="4">
    <source>
        <dbReference type="Proteomes" id="UP001595710"/>
    </source>
</evidence>
<keyword evidence="4" id="KW-1185">Reference proteome</keyword>
<accession>A0ABV7WQZ2</accession>
<dbReference type="RefSeq" id="WP_290281760.1">
    <property type="nucleotide sequence ID" value="NZ_JAUFQI010000001.1"/>
</dbReference>
<sequence length="240" mass="27530">MNSSISSNNSIKRNLLIDQCRGLALILMAIFHFSYNLSLYGLVSFNSESGFFPIFRYLIVTLFFISVGYGLFAANHPSICWPAFWKRELKIVGGAGIISLVTWFMYPTSWVWFGVLHFIALASLLSLPLLRWPKAALVFGIATFILYNTTDWFNLQPLWEHLNEPLNLPKATQDLTRLVPWIGMIWIGIYVGYCRGFNLPHLKNPTLSKPLLFLSKHSLVFYLVHQGPLFILAWLIAQWV</sequence>
<dbReference type="EC" id="2.3.1.78" evidence="3"/>
<feature type="transmembrane region" description="Helical" evidence="1">
    <location>
        <begin position="21"/>
        <end position="42"/>
    </location>
</feature>
<feature type="domain" description="Heparan-alpha-glucosaminide N-acetyltransferase catalytic" evidence="2">
    <location>
        <begin position="13"/>
        <end position="226"/>
    </location>
</feature>
<evidence type="ECO:0000256" key="1">
    <source>
        <dbReference type="SAM" id="Phobius"/>
    </source>
</evidence>
<feature type="transmembrane region" description="Helical" evidence="1">
    <location>
        <begin position="112"/>
        <end position="130"/>
    </location>
</feature>
<gene>
    <name evidence="3" type="ORF">ACFOND_02215</name>
</gene>
<keyword evidence="1" id="KW-0812">Transmembrane</keyword>
<keyword evidence="3" id="KW-0012">Acyltransferase</keyword>
<reference evidence="4" key="1">
    <citation type="journal article" date="2019" name="Int. J. Syst. Evol. Microbiol.">
        <title>The Global Catalogue of Microorganisms (GCM) 10K type strain sequencing project: providing services to taxonomists for standard genome sequencing and annotation.</title>
        <authorList>
            <consortium name="The Broad Institute Genomics Platform"/>
            <consortium name="The Broad Institute Genome Sequencing Center for Infectious Disease"/>
            <person name="Wu L."/>
            <person name="Ma J."/>
        </authorList>
    </citation>
    <scope>NUCLEOTIDE SEQUENCE [LARGE SCALE GENOMIC DNA]</scope>
    <source>
        <strain evidence="4">CECT 8288</strain>
    </source>
</reference>
<feature type="transmembrane region" description="Helical" evidence="1">
    <location>
        <begin position="178"/>
        <end position="198"/>
    </location>
</feature>
<keyword evidence="1" id="KW-0472">Membrane</keyword>
<feature type="transmembrane region" description="Helical" evidence="1">
    <location>
        <begin position="88"/>
        <end position="106"/>
    </location>
</feature>
<feature type="transmembrane region" description="Helical" evidence="1">
    <location>
        <begin position="137"/>
        <end position="158"/>
    </location>
</feature>
<evidence type="ECO:0000313" key="3">
    <source>
        <dbReference type="EMBL" id="MFC3700438.1"/>
    </source>
</evidence>
<evidence type="ECO:0000259" key="2">
    <source>
        <dbReference type="Pfam" id="PF07786"/>
    </source>
</evidence>
<dbReference type="EMBL" id="JBHRYN010000005">
    <property type="protein sequence ID" value="MFC3700438.1"/>
    <property type="molecule type" value="Genomic_DNA"/>
</dbReference>
<dbReference type="GO" id="GO:0015019">
    <property type="term" value="F:heparan-alpha-glucosaminide N-acetyltransferase activity"/>
    <property type="evidence" value="ECO:0007669"/>
    <property type="project" value="UniProtKB-EC"/>
</dbReference>
<proteinExistence type="predicted"/>
<feature type="transmembrane region" description="Helical" evidence="1">
    <location>
        <begin position="219"/>
        <end position="237"/>
    </location>
</feature>
<feature type="transmembrane region" description="Helical" evidence="1">
    <location>
        <begin position="54"/>
        <end position="76"/>
    </location>
</feature>
<name>A0ABV7WQZ2_9GAMM</name>
<dbReference type="InterPro" id="IPR012429">
    <property type="entry name" value="HGSNAT_cat"/>
</dbReference>
<keyword evidence="3" id="KW-0808">Transferase</keyword>
<comment type="caution">
    <text evidence="3">The sequence shown here is derived from an EMBL/GenBank/DDBJ whole genome shotgun (WGS) entry which is preliminary data.</text>
</comment>
<dbReference type="Pfam" id="PF07786">
    <property type="entry name" value="HGSNAT_cat"/>
    <property type="match status" value="1"/>
</dbReference>
<organism evidence="3 4">
    <name type="scientific">Reinekea marina</name>
    <dbReference type="NCBI Taxonomy" id="1310421"/>
    <lineage>
        <taxon>Bacteria</taxon>
        <taxon>Pseudomonadati</taxon>
        <taxon>Pseudomonadota</taxon>
        <taxon>Gammaproteobacteria</taxon>
        <taxon>Oceanospirillales</taxon>
        <taxon>Saccharospirillaceae</taxon>
        <taxon>Reinekea</taxon>
    </lineage>
</organism>
<dbReference type="Proteomes" id="UP001595710">
    <property type="component" value="Unassembled WGS sequence"/>
</dbReference>
<keyword evidence="1" id="KW-1133">Transmembrane helix</keyword>
<protein>
    <submittedName>
        <fullName evidence="3">Heparan-alpha-glucosaminide N-acetyltransferase</fullName>
        <ecNumber evidence="3">2.3.1.78</ecNumber>
    </submittedName>
</protein>